<dbReference type="InterPro" id="IPR001087">
    <property type="entry name" value="GDSL"/>
</dbReference>
<evidence type="ECO:0000256" key="1">
    <source>
        <dbReference type="SAM" id="Phobius"/>
    </source>
</evidence>
<proteinExistence type="predicted"/>
<evidence type="ECO:0000313" key="3">
    <source>
        <dbReference type="WBParaSite" id="ACRNAN_scaffold2728.g21873.t1"/>
    </source>
</evidence>
<name>A0A914DIR5_9BILA</name>
<keyword evidence="1" id="KW-0472">Membrane</keyword>
<keyword evidence="1" id="KW-0812">Transmembrane</keyword>
<organism evidence="2 3">
    <name type="scientific">Acrobeloides nanus</name>
    <dbReference type="NCBI Taxonomy" id="290746"/>
    <lineage>
        <taxon>Eukaryota</taxon>
        <taxon>Metazoa</taxon>
        <taxon>Ecdysozoa</taxon>
        <taxon>Nematoda</taxon>
        <taxon>Chromadorea</taxon>
        <taxon>Rhabditida</taxon>
        <taxon>Tylenchina</taxon>
        <taxon>Cephalobomorpha</taxon>
        <taxon>Cephaloboidea</taxon>
        <taxon>Cephalobidae</taxon>
        <taxon>Acrobeloides</taxon>
    </lineage>
</organism>
<dbReference type="InterPro" id="IPR038885">
    <property type="entry name" value="PLB1"/>
</dbReference>
<keyword evidence="2" id="KW-1185">Reference proteome</keyword>
<dbReference type="PANTHER" id="PTHR21325:SF23">
    <property type="entry name" value="LIPASE_GDSL DOMAIN-CONTAINING PROTEIN"/>
    <property type="match status" value="1"/>
</dbReference>
<dbReference type="PANTHER" id="PTHR21325">
    <property type="entry name" value="PHOSPHOLIPASE B, PLB1"/>
    <property type="match status" value="1"/>
</dbReference>
<dbReference type="AlphaFoldDB" id="A0A914DIR5"/>
<reference evidence="3" key="1">
    <citation type="submission" date="2022-11" db="UniProtKB">
        <authorList>
            <consortium name="WormBaseParasite"/>
        </authorList>
    </citation>
    <scope>IDENTIFICATION</scope>
</reference>
<accession>A0A914DIR5</accession>
<feature type="transmembrane region" description="Helical" evidence="1">
    <location>
        <begin position="260"/>
        <end position="284"/>
    </location>
</feature>
<dbReference type="Proteomes" id="UP000887540">
    <property type="component" value="Unplaced"/>
</dbReference>
<dbReference type="GO" id="GO:0004620">
    <property type="term" value="F:phospholipase activity"/>
    <property type="evidence" value="ECO:0007669"/>
    <property type="project" value="InterPro"/>
</dbReference>
<evidence type="ECO:0000313" key="2">
    <source>
        <dbReference type="Proteomes" id="UP000887540"/>
    </source>
</evidence>
<dbReference type="WBParaSite" id="ACRNAN_scaffold2728.g21873.t1">
    <property type="protein sequence ID" value="ACRNAN_scaffold2728.g21873.t1"/>
    <property type="gene ID" value="ACRNAN_scaffold2728.g21873"/>
</dbReference>
<dbReference type="SUPFAM" id="SSF52266">
    <property type="entry name" value="SGNH hydrolase"/>
    <property type="match status" value="1"/>
</dbReference>
<dbReference type="Pfam" id="PF00657">
    <property type="entry name" value="Lipase_GDSL"/>
    <property type="match status" value="1"/>
</dbReference>
<keyword evidence="1" id="KW-1133">Transmembrane helix</keyword>
<sequence>MGTTGILPPYQFNVAETGATTDDMYAQATTLVNHITSRYDPEELAERWVMIFITIGTEELCQKCGEPNTDMLRRAIITLKRGIPKAFVVLIGPVYVAKNPALTFSLLKPRCACLRYLSETRLSQIQLIWRESYIKIEKEFIARNYQNFAFLTLPYLRISSRRPELLFISEKPILNRHGHTYAAKWLWNRLISGPRYNVSVPLSEELFYCPAMDCPYFRTSANLLQCNTFTKSEYEQLLVTTTSKSTVTRNYRLERMQQYIVWWIIPTIACATMSVLFFGTLFYCHGMKSAKGRFEDAPGV</sequence>
<dbReference type="GO" id="GO:0006644">
    <property type="term" value="P:phospholipid metabolic process"/>
    <property type="evidence" value="ECO:0007669"/>
    <property type="project" value="TreeGrafter"/>
</dbReference>
<protein>
    <submittedName>
        <fullName evidence="3">Uncharacterized protein</fullName>
    </submittedName>
</protein>